<evidence type="ECO:0000313" key="1">
    <source>
        <dbReference type="Proteomes" id="UP000887565"/>
    </source>
</evidence>
<organism evidence="1 2">
    <name type="scientific">Romanomermis culicivorax</name>
    <name type="common">Nematode worm</name>
    <dbReference type="NCBI Taxonomy" id="13658"/>
    <lineage>
        <taxon>Eukaryota</taxon>
        <taxon>Metazoa</taxon>
        <taxon>Ecdysozoa</taxon>
        <taxon>Nematoda</taxon>
        <taxon>Enoplea</taxon>
        <taxon>Dorylaimia</taxon>
        <taxon>Mermithida</taxon>
        <taxon>Mermithoidea</taxon>
        <taxon>Mermithidae</taxon>
        <taxon>Romanomermis</taxon>
    </lineage>
</organism>
<proteinExistence type="predicted"/>
<dbReference type="AlphaFoldDB" id="A0A915KR94"/>
<dbReference type="WBParaSite" id="nRc.2.0.1.t40610-RA">
    <property type="protein sequence ID" value="nRc.2.0.1.t40610-RA"/>
    <property type="gene ID" value="nRc.2.0.1.g40610"/>
</dbReference>
<reference evidence="2" key="1">
    <citation type="submission" date="2022-11" db="UniProtKB">
        <authorList>
            <consortium name="WormBaseParasite"/>
        </authorList>
    </citation>
    <scope>IDENTIFICATION</scope>
</reference>
<name>A0A915KR94_ROMCU</name>
<sequence>MIDAAIPLKLFTWFKLNESIIKQFRIIKRFWFFGANDFAYGFENIQRFLQKLELKKFHIFISV</sequence>
<accession>A0A915KR94</accession>
<evidence type="ECO:0000313" key="2">
    <source>
        <dbReference type="WBParaSite" id="nRc.2.0.1.t40610-RA"/>
    </source>
</evidence>
<dbReference type="Proteomes" id="UP000887565">
    <property type="component" value="Unplaced"/>
</dbReference>
<keyword evidence="1" id="KW-1185">Reference proteome</keyword>
<protein>
    <submittedName>
        <fullName evidence="2">Uncharacterized protein</fullName>
    </submittedName>
</protein>